<evidence type="ECO:0000313" key="3">
    <source>
        <dbReference type="EMBL" id="CDR36382.1"/>
    </source>
</evidence>
<dbReference type="SUPFAM" id="SSF47923">
    <property type="entry name" value="Ypt/Rab-GAP domain of gyp1p"/>
    <property type="match status" value="2"/>
</dbReference>
<dbReference type="PhylomeDB" id="A0A061AFM2"/>
<dbReference type="PANTHER" id="PTHR47219">
    <property type="entry name" value="RAB GTPASE-ACTIVATING PROTEIN 1-LIKE"/>
    <property type="match status" value="1"/>
</dbReference>
<feature type="compositionally biased region" description="Polar residues" evidence="1">
    <location>
        <begin position="40"/>
        <end position="53"/>
    </location>
</feature>
<dbReference type="InterPro" id="IPR000195">
    <property type="entry name" value="Rab-GAP-TBC_dom"/>
</dbReference>
<dbReference type="Pfam" id="PF00566">
    <property type="entry name" value="RabGAP-TBC"/>
    <property type="match status" value="1"/>
</dbReference>
<dbReference type="Gene3D" id="1.10.8.270">
    <property type="entry name" value="putative rabgap domain of human tbc1 domain family member 14 like domains"/>
    <property type="match status" value="1"/>
</dbReference>
<dbReference type="AlphaFoldDB" id="A0A061AFM2"/>
<gene>
    <name evidence="3" type="ORF">CYFA0S_01e01046g</name>
</gene>
<protein>
    <submittedName>
        <fullName evidence="3">CYFA0S01e01046g1_1</fullName>
    </submittedName>
</protein>
<dbReference type="Gene3D" id="1.10.10.750">
    <property type="entry name" value="Ypt/Rab-GAP domain of gyp1p, domain 1"/>
    <property type="match status" value="1"/>
</dbReference>
<dbReference type="Gene3D" id="1.10.472.80">
    <property type="entry name" value="Ypt/Rab-GAP domain of gyp1p, domain 3"/>
    <property type="match status" value="1"/>
</dbReference>
<feature type="domain" description="Rab-GAP TBC" evidence="2">
    <location>
        <begin position="321"/>
        <end position="509"/>
    </location>
</feature>
<feature type="compositionally biased region" description="Polar residues" evidence="1">
    <location>
        <begin position="228"/>
        <end position="243"/>
    </location>
</feature>
<feature type="region of interest" description="Disordered" evidence="1">
    <location>
        <begin position="220"/>
        <end position="259"/>
    </location>
</feature>
<evidence type="ECO:0000259" key="2">
    <source>
        <dbReference type="PROSITE" id="PS50086"/>
    </source>
</evidence>
<sequence length="581" mass="66618">MMIDTEDFDDVDINNISHTHRSHSSKGPYGAKVVRPGTASLDTINRSSTSLLHTTRDKNITTSPVHHKMSASTPDHSPQKQQKSPQKPLPARPSYSPSKKLKLLRERKEPLDFSQLDNSDDELDESTIIYDVPLSQSLVQLAQNQKLVTPKLMSIASDSTRHSSLMSYDHSTNDANSDYELDILHDEALKLTCEFAQSKAVLASQQSAMRRHILSQLEKPQGIDQEDISQSGLKQKYVTNTRPTHLPPKDRTESLRHSREVEQMKERAIKEEIKQEKLRLKEIERREQIKLADLHTWEHVIIPDFNEQIKMSTTRELWWRGVPTKLREYIWTELLKQKSIKPGLLQSLRSRSRSLIRDNSSTVQKIKKDIKNVFPDLSSFQEGDALHNDLVFLLTMFAQHNKYDPALAPLAAVLLFNIHSVDDSFRCLCGLLNRPLMKMLYADSMEKFNKESQSFLRTFHKRNARLAAHFDHVGIEPETYLVPLLKPLFANLLSMENASSILDVYIFEGDAFLWRCVLGLFEKIGYKLYGNEDEIMDVIGWNASMKLNGGKVGTWWKYLDVGDDIEFLDTIRLSLKKAPVA</sequence>
<feature type="compositionally biased region" description="Polar residues" evidence="1">
    <location>
        <begin position="60"/>
        <end position="76"/>
    </location>
</feature>
<dbReference type="GO" id="GO:0030427">
    <property type="term" value="C:site of polarized growth"/>
    <property type="evidence" value="ECO:0007669"/>
    <property type="project" value="UniProtKB-ARBA"/>
</dbReference>
<dbReference type="InterPro" id="IPR035969">
    <property type="entry name" value="Rab-GAP_TBC_sf"/>
</dbReference>
<feature type="region of interest" description="Disordered" evidence="1">
    <location>
        <begin position="15"/>
        <end position="101"/>
    </location>
</feature>
<feature type="compositionally biased region" description="Basic and acidic residues" evidence="1">
    <location>
        <begin position="247"/>
        <end position="259"/>
    </location>
</feature>
<dbReference type="VEuPathDB" id="FungiDB:BON22_0791"/>
<dbReference type="SMART" id="SM00164">
    <property type="entry name" value="TBC"/>
    <property type="match status" value="1"/>
</dbReference>
<name>A0A061AFM2_CYBFA</name>
<organism evidence="3">
    <name type="scientific">Cyberlindnera fabianii</name>
    <name type="common">Yeast</name>
    <name type="synonym">Hansenula fabianii</name>
    <dbReference type="NCBI Taxonomy" id="36022"/>
    <lineage>
        <taxon>Eukaryota</taxon>
        <taxon>Fungi</taxon>
        <taxon>Dikarya</taxon>
        <taxon>Ascomycota</taxon>
        <taxon>Saccharomycotina</taxon>
        <taxon>Saccharomycetes</taxon>
        <taxon>Phaffomycetales</taxon>
        <taxon>Phaffomycetaceae</taxon>
        <taxon>Cyberlindnera</taxon>
    </lineage>
</organism>
<reference evidence="3" key="1">
    <citation type="journal article" date="2014" name="Genome Announc.">
        <title>Genome sequence of the yeast Cyberlindnera fabianii (Hansenula fabianii).</title>
        <authorList>
            <person name="Freel K.C."/>
            <person name="Sarilar V."/>
            <person name="Neuveglise C."/>
            <person name="Devillers H."/>
            <person name="Friedrich A."/>
            <person name="Schacherer J."/>
        </authorList>
    </citation>
    <scope>NUCLEOTIDE SEQUENCE</scope>
    <source>
        <strain evidence="3">YJS4271</strain>
    </source>
</reference>
<dbReference type="GO" id="GO:0005096">
    <property type="term" value="F:GTPase activator activity"/>
    <property type="evidence" value="ECO:0007669"/>
    <property type="project" value="TreeGrafter"/>
</dbReference>
<dbReference type="InterPro" id="IPR050302">
    <property type="entry name" value="Rab_GAP_TBC_domain"/>
</dbReference>
<accession>A0A061AFM2</accession>
<dbReference type="EMBL" id="LK052886">
    <property type="protein sequence ID" value="CDR36382.1"/>
    <property type="molecule type" value="Genomic_DNA"/>
</dbReference>
<dbReference type="GO" id="GO:0031267">
    <property type="term" value="F:small GTPase binding"/>
    <property type="evidence" value="ECO:0007669"/>
    <property type="project" value="TreeGrafter"/>
</dbReference>
<proteinExistence type="predicted"/>
<dbReference type="PANTHER" id="PTHR47219:SF9">
    <property type="entry name" value="GTPASE ACTIVATING PROTEIN AND CENTROSOME-ASSOCIATED, ISOFORM B"/>
    <property type="match status" value="1"/>
</dbReference>
<dbReference type="PROSITE" id="PS50086">
    <property type="entry name" value="TBC_RABGAP"/>
    <property type="match status" value="1"/>
</dbReference>
<dbReference type="OrthoDB" id="289721at2759"/>
<evidence type="ECO:0000256" key="1">
    <source>
        <dbReference type="SAM" id="MobiDB-lite"/>
    </source>
</evidence>